<proteinExistence type="predicted"/>
<organism evidence="1 2">
    <name type="scientific">Entomospira nematocerorum</name>
    <dbReference type="NCBI Taxonomy" id="2719987"/>
    <lineage>
        <taxon>Bacteria</taxon>
        <taxon>Pseudomonadati</taxon>
        <taxon>Spirochaetota</taxon>
        <taxon>Spirochaetia</taxon>
        <taxon>Spirochaetales</taxon>
        <taxon>Spirochaetaceae</taxon>
        <taxon>Entomospira</taxon>
    </lineage>
</organism>
<dbReference type="RefSeq" id="WP_167703206.1">
    <property type="nucleotide sequence ID" value="NZ_CP118168.1"/>
</dbReference>
<evidence type="ECO:0000313" key="2">
    <source>
        <dbReference type="Proteomes" id="UP000752013"/>
    </source>
</evidence>
<sequence>MLDVILLKIKKHIDLDEEEQELIFLEAIDRFINNEDTIATPFIKLNIEHLLSGYISENNYISPSFIDNLAKITVASTTLEIQYQADIIYFIVRYLLSKRKEKTATGYCVLFLHNLTEEQRHTIEKLTLDYLEYFATYQKSGVESSDSAKTSMAGVYSGLEKFASREILTPEFLDNPFHPHFAEYDVAIHRILAMSSLAKYKK</sequence>
<accession>A0A968KSN7</accession>
<dbReference type="EMBL" id="JAATLK010000001">
    <property type="protein sequence ID" value="NIZ46755.1"/>
    <property type="molecule type" value="Genomic_DNA"/>
</dbReference>
<gene>
    <name evidence="1" type="ORF">HCT46_02305</name>
</gene>
<name>A0A968KSN7_9SPIO</name>
<dbReference type="AlphaFoldDB" id="A0A968KSN7"/>
<reference evidence="1" key="1">
    <citation type="submission" date="2020-03" db="EMBL/GenBank/DDBJ databases">
        <title>Spirochaetal bacteria isolated from arthropods constitute a novel genus Entomospira genus novum within the order Spirochaetales.</title>
        <authorList>
            <person name="Grana-Miraglia L."/>
            <person name="Sikutova S."/>
            <person name="Fingerle V."/>
            <person name="Sing A."/>
            <person name="Castillo-Ramirez S."/>
            <person name="Margos G."/>
            <person name="Rudolf I."/>
        </authorList>
    </citation>
    <scope>NUCLEOTIDE SEQUENCE</scope>
    <source>
        <strain evidence="1">BR208</strain>
    </source>
</reference>
<dbReference type="Proteomes" id="UP000752013">
    <property type="component" value="Unassembled WGS sequence"/>
</dbReference>
<protein>
    <submittedName>
        <fullName evidence="1">Uncharacterized protein</fullName>
    </submittedName>
</protein>
<evidence type="ECO:0000313" key="1">
    <source>
        <dbReference type="EMBL" id="NIZ46755.1"/>
    </source>
</evidence>
<keyword evidence="2" id="KW-1185">Reference proteome</keyword>
<comment type="caution">
    <text evidence="1">The sequence shown here is derived from an EMBL/GenBank/DDBJ whole genome shotgun (WGS) entry which is preliminary data.</text>
</comment>